<dbReference type="STRING" id="1805209.AUJ73_00605"/>
<comment type="catalytic activity">
    <reaction evidence="8">
        <text>N(2)-formyl-N(1)-(5-phospho-beta-D-ribosyl)glycinamide + L-glutamine + ATP + H2O = 2-formamido-N(1)-(5-O-phospho-beta-D-ribosyl)acetamidine + L-glutamate + ADP + phosphate + H(+)</text>
        <dbReference type="Rhea" id="RHEA:17129"/>
        <dbReference type="ChEBI" id="CHEBI:15377"/>
        <dbReference type="ChEBI" id="CHEBI:15378"/>
        <dbReference type="ChEBI" id="CHEBI:29985"/>
        <dbReference type="ChEBI" id="CHEBI:30616"/>
        <dbReference type="ChEBI" id="CHEBI:43474"/>
        <dbReference type="ChEBI" id="CHEBI:58359"/>
        <dbReference type="ChEBI" id="CHEBI:147286"/>
        <dbReference type="ChEBI" id="CHEBI:147287"/>
        <dbReference type="ChEBI" id="CHEBI:456216"/>
        <dbReference type="EC" id="6.3.5.3"/>
    </reaction>
</comment>
<evidence type="ECO:0000313" key="13">
    <source>
        <dbReference type="Proteomes" id="UP000183120"/>
    </source>
</evidence>
<keyword evidence="7 8" id="KW-0460">Magnesium</keyword>
<dbReference type="Gene3D" id="3.30.1330.10">
    <property type="entry name" value="PurM-like, N-terminal domain"/>
    <property type="match status" value="2"/>
</dbReference>
<feature type="binding site" evidence="8">
    <location>
        <position position="474"/>
    </location>
    <ligand>
        <name>substrate</name>
    </ligand>
</feature>
<evidence type="ECO:0000256" key="6">
    <source>
        <dbReference type="ARBA" id="ARBA00022840"/>
    </source>
</evidence>
<comment type="pathway">
    <text evidence="8">Purine metabolism; IMP biosynthesis via de novo pathway; 5-amino-1-(5-phospho-D-ribosyl)imidazole from N(2)-formyl-N(1)-(5-phospho-D-ribosyl)glycinamide: step 1/2.</text>
</comment>
<evidence type="ECO:0000259" key="9">
    <source>
        <dbReference type="Pfam" id="PF00586"/>
    </source>
</evidence>
<feature type="binding site" evidence="8">
    <location>
        <position position="310"/>
    </location>
    <ligand>
        <name>Mg(2+)</name>
        <dbReference type="ChEBI" id="CHEBI:18420"/>
        <label>1</label>
    </ligand>
</feature>
<dbReference type="CDD" id="cd02204">
    <property type="entry name" value="PurL_repeat2"/>
    <property type="match status" value="1"/>
</dbReference>
<feature type="binding site" evidence="8">
    <location>
        <position position="308"/>
    </location>
    <ligand>
        <name>ATP</name>
        <dbReference type="ChEBI" id="CHEBI:30616"/>
    </ligand>
</feature>
<feature type="binding site" evidence="8">
    <location>
        <position position="503"/>
    </location>
    <ligand>
        <name>Mg(2+)</name>
        <dbReference type="ChEBI" id="CHEBI:18420"/>
        <label>2</label>
    </ligand>
</feature>
<dbReference type="InterPro" id="IPR036676">
    <property type="entry name" value="PurM-like_C_sf"/>
</dbReference>
<dbReference type="EMBL" id="MNUY01000010">
    <property type="protein sequence ID" value="OIO15400.1"/>
    <property type="molecule type" value="Genomic_DNA"/>
</dbReference>
<feature type="domain" description="Phosphoribosylformylglycinamidine synthase linker" evidence="11">
    <location>
        <begin position="206"/>
        <end position="250"/>
    </location>
</feature>
<feature type="domain" description="PurM-like N-terminal" evidence="9">
    <location>
        <begin position="686"/>
        <end position="775"/>
    </location>
</feature>
<comment type="caution">
    <text evidence="12">The sequence shown here is derived from an EMBL/GenBank/DDBJ whole genome shotgun (WGS) entry which is preliminary data.</text>
</comment>
<feature type="domain" description="PurM-like C-terminal" evidence="10">
    <location>
        <begin position="820"/>
        <end position="967"/>
    </location>
</feature>
<keyword evidence="6 8" id="KW-0067">ATP-binding</keyword>
<evidence type="ECO:0000256" key="8">
    <source>
        <dbReference type="HAMAP-Rule" id="MF_00420"/>
    </source>
</evidence>
<comment type="similarity">
    <text evidence="8">Belongs to the FGAMS family.</text>
</comment>
<dbReference type="InterPro" id="IPR041609">
    <property type="entry name" value="PurL_linker"/>
</dbReference>
<dbReference type="Gene3D" id="1.10.8.750">
    <property type="entry name" value="Phosphoribosylformylglycinamidine synthase, linker domain"/>
    <property type="match status" value="1"/>
</dbReference>
<feature type="binding site" evidence="8">
    <location>
        <position position="735"/>
    </location>
    <ligand>
        <name>ATP</name>
        <dbReference type="ChEBI" id="CHEBI:30616"/>
    </ligand>
</feature>
<dbReference type="InterPro" id="IPR016188">
    <property type="entry name" value="PurM-like_N"/>
</dbReference>
<protein>
    <recommendedName>
        <fullName evidence="8">Phosphoribosylformylglycinamidine synthase subunit PurL</fullName>
        <shortName evidence="8">FGAM synthase</shortName>
        <ecNumber evidence="8">6.3.5.3</ecNumber>
    </recommendedName>
    <alternativeName>
        <fullName evidence="8">Formylglycinamide ribonucleotide amidotransferase subunit II</fullName>
        <shortName evidence="8">FGAR amidotransferase II</shortName>
        <shortName evidence="8">FGAR-AT II</shortName>
    </alternativeName>
    <alternativeName>
        <fullName evidence="8">Glutamine amidotransferase PurL</fullName>
    </alternativeName>
    <alternativeName>
        <fullName evidence="8">Phosphoribosylformylglycinamidine synthase subunit II</fullName>
    </alternativeName>
</protein>
<proteinExistence type="inferred from homology"/>
<gene>
    <name evidence="8" type="primary">purL</name>
    <name evidence="12" type="ORF">AUJ73_00605</name>
</gene>
<dbReference type="PANTHER" id="PTHR43555:SF1">
    <property type="entry name" value="PHOSPHORIBOSYLFORMYLGLYCINAMIDINE SYNTHASE SUBUNIT PURL"/>
    <property type="match status" value="1"/>
</dbReference>
<keyword evidence="1 8" id="KW-0963">Cytoplasm</keyword>
<comment type="subunit">
    <text evidence="8">Monomer. Part of the FGAM synthase complex composed of 1 PurL, 1 PurQ and 2 PurS subunits.</text>
</comment>
<dbReference type="PANTHER" id="PTHR43555">
    <property type="entry name" value="PHOSPHORIBOSYLFORMYLGLYCINAMIDINE SYNTHASE SUBUNIT PURL"/>
    <property type="match status" value="1"/>
</dbReference>
<dbReference type="CDD" id="cd02203">
    <property type="entry name" value="PurL_repeat1"/>
    <property type="match status" value="1"/>
</dbReference>
<evidence type="ECO:0000259" key="10">
    <source>
        <dbReference type="Pfam" id="PF02769"/>
    </source>
</evidence>
<evidence type="ECO:0000256" key="1">
    <source>
        <dbReference type="ARBA" id="ARBA00022490"/>
    </source>
</evidence>
<dbReference type="Proteomes" id="UP000183120">
    <property type="component" value="Unassembled WGS sequence"/>
</dbReference>
<name>A0A1J4TUS5_9BACT</name>
<reference evidence="12 13" key="1">
    <citation type="journal article" date="2016" name="Environ. Microbiol.">
        <title>Genomic resolution of a cold subsurface aquifer community provides metabolic insights for novel microbes adapted to high CO concentrations.</title>
        <authorList>
            <person name="Probst A.J."/>
            <person name="Castelle C.J."/>
            <person name="Singh A."/>
            <person name="Brown C.T."/>
            <person name="Anantharaman K."/>
            <person name="Sharon I."/>
            <person name="Hug L.A."/>
            <person name="Burstein D."/>
            <person name="Emerson J.B."/>
            <person name="Thomas B.C."/>
            <person name="Banfield J.F."/>
        </authorList>
    </citation>
    <scope>NUCLEOTIDE SEQUENCE [LARGE SCALE GENOMIC DNA]</scope>
    <source>
        <strain evidence="12">CG1_02_37_22</strain>
    </source>
</reference>
<dbReference type="GO" id="GO:0004642">
    <property type="term" value="F:phosphoribosylformylglycinamidine synthase activity"/>
    <property type="evidence" value="ECO:0007669"/>
    <property type="project" value="UniProtKB-UniRule"/>
</dbReference>
<feature type="domain" description="PurM-like N-terminal" evidence="9">
    <location>
        <begin position="292"/>
        <end position="422"/>
    </location>
</feature>
<dbReference type="InterPro" id="IPR036921">
    <property type="entry name" value="PurM-like_N_sf"/>
</dbReference>
<comment type="subcellular location">
    <subcellularLocation>
        <location evidence="8">Cytoplasm</location>
    </subcellularLocation>
</comment>
<dbReference type="InterPro" id="IPR010918">
    <property type="entry name" value="PurM-like_C_dom"/>
</dbReference>
<feature type="binding site" evidence="8">
    <location>
        <position position="334"/>
    </location>
    <ligand>
        <name>Mg(2+)</name>
        <dbReference type="ChEBI" id="CHEBI:18420"/>
        <label>2</label>
    </ligand>
</feature>
<dbReference type="Pfam" id="PF00586">
    <property type="entry name" value="AIRS"/>
    <property type="match status" value="2"/>
</dbReference>
<keyword evidence="5 8" id="KW-0658">Purine biosynthesis</keyword>
<dbReference type="Gene3D" id="3.90.650.10">
    <property type="entry name" value="PurM-like C-terminal domain"/>
    <property type="match status" value="2"/>
</dbReference>
<evidence type="ECO:0000259" key="11">
    <source>
        <dbReference type="Pfam" id="PF18072"/>
    </source>
</evidence>
<dbReference type="GO" id="GO:0005524">
    <property type="term" value="F:ATP binding"/>
    <property type="evidence" value="ECO:0007669"/>
    <property type="project" value="UniProtKB-UniRule"/>
</dbReference>
<keyword evidence="4 8" id="KW-0547">Nucleotide-binding</keyword>
<feature type="active site" evidence="8">
    <location>
        <position position="247"/>
    </location>
</feature>
<keyword evidence="2 8" id="KW-0436">Ligase</keyword>
<feature type="binding site" evidence="8">
    <location>
        <position position="333"/>
    </location>
    <ligand>
        <name>substrate</name>
    </ligand>
</feature>
<sequence>MITRIEVVASVFDTRAFIQKKKLQYSGLVKNLFLTDVYTIDKELTKKQLELVASSLSNPVTQKASVKIEGKLSSTSTVKPFTWAVETGFLPGVTDNVGNTAKEIIEDLFITEFTGSEGLYTSQITFISGNISQKEAEKISLYLYNPLIHRSHIKSYSQYRKDGGMDFIVPKVKLLHKPQVLEINLDAGDEELGMIGKLGILDTNGNRHGPLALDLISMKTIRNYFQKKGRKPTDIELESLAQTWSEHCKHTIFASPIDEIREGLFRTYIKRATEAIRKSKGKKDHCVSVFSDNSGGIQFDKNYLITHKVETHNTPSALDPFGGSITGIVGVNRDTIGFGLGAKPIANFYGFCFADPRKDIPIYKGSRLTQKMLSSRRIMDGVIEGVNAGGNQSGIPTPSGFIYFDERYRGKPLVFVGTVGLIPKTIKGKPSYVKKARPGDLIVMTGGRVGKDGIHGATFSSEALDMGSPVTAVQIGDPITQKKLSDAIVKEARNQLLYYSITDNGAGGLSCSVAEMAKESNGCLVDLEKVPLKYPGLDPWEIWISESQERMTLAIPLKNWKRFENLMERRGVETTIIGKFTDSGSCVVKYEGKIIMDIDLQFMHYGIPERLLKTKKLTIRHKEPKITLKKDLTKDFTEMLGRLNIASYEFITQQYDHIVQANLVLSPLQGRGRINSSVSIIKPVLNSERGVILSYGMYPSYSDIDTYWMAAACIDSAIRNIIIAGGNMEEIYLLDNFCWSEANDSFRLYQLKQAVKACYEYAKKFQTPFISGKDSMFNDFKGFDAKGKPVKISIPPTLLITSLGIIEDTRKAISLDAKFAGDLVYLLGDTFDELGGSEYYCMLGGKLNRDYIGNNVPKVQLNNNLKRYKAYKIATDLQLIASGISLGRGGLAVGLAKTVMGGLLGMDISLQNIPGNTSRDDFALFSESQGRILVTIDRKNKKRFEKVMVNVNHRLLGRVTDDQHVNIRGLKGNTIISVQIADLFKSYKSTFEGY</sequence>
<dbReference type="AlphaFoldDB" id="A0A1J4TUS5"/>
<feature type="active site" description="Proton acceptor" evidence="8">
    <location>
        <position position="312"/>
    </location>
</feature>
<dbReference type="InterPro" id="IPR010074">
    <property type="entry name" value="PRibForGlyAmidine_synth_PurL"/>
</dbReference>
<dbReference type="SUPFAM" id="SSF56042">
    <property type="entry name" value="PurM C-terminal domain-like"/>
    <property type="match status" value="2"/>
</dbReference>
<feature type="binding site" evidence="8">
    <location>
        <position position="772"/>
    </location>
    <ligand>
        <name>ATP</name>
        <dbReference type="ChEBI" id="CHEBI:30616"/>
    </ligand>
</feature>
<dbReference type="GO" id="GO:0000287">
    <property type="term" value="F:magnesium ion binding"/>
    <property type="evidence" value="ECO:0007669"/>
    <property type="project" value="UniProtKB-UniRule"/>
</dbReference>
<evidence type="ECO:0000313" key="12">
    <source>
        <dbReference type="EMBL" id="OIO15400.1"/>
    </source>
</evidence>
<dbReference type="HAMAP" id="MF_00420">
    <property type="entry name" value="PurL_2"/>
    <property type="match status" value="1"/>
</dbReference>
<dbReference type="Pfam" id="PF02769">
    <property type="entry name" value="AIRS_C"/>
    <property type="match status" value="2"/>
</dbReference>
<feature type="binding site" evidence="8">
    <location>
        <position position="775"/>
    </location>
    <ligand>
        <name>substrate</name>
    </ligand>
</feature>
<comment type="function">
    <text evidence="8">Part of the phosphoribosylformylglycinamidine synthase complex involved in the purines biosynthetic pathway. Catalyzes the ATP-dependent conversion of formylglycinamide ribonucleotide (FGAR) and glutamine to yield formylglycinamidine ribonucleotide (FGAM) and glutamate. The FGAM synthase complex is composed of three subunits. PurQ produces an ammonia molecule by converting glutamine to glutamate. PurL transfers the ammonia molecule to FGAR to form FGAM in an ATP-dependent manner. PurS interacts with PurQ and PurL and is thought to assist in the transfer of the ammonia molecule from PurQ to PurL.</text>
</comment>
<dbReference type="UniPathway" id="UPA00074">
    <property type="reaction ID" value="UER00128"/>
</dbReference>
<feature type="binding site" evidence="8">
    <location>
        <begin position="546"/>
        <end position="548"/>
    </location>
    <ligand>
        <name>substrate</name>
    </ligand>
</feature>
<organism evidence="12 13">
    <name type="scientific">Candidatus Gottesmanbacteria bacterium CG1_02_37_22</name>
    <dbReference type="NCBI Taxonomy" id="1805209"/>
    <lineage>
        <taxon>Bacteria</taxon>
        <taxon>Candidatus Gottesmaniibacteriota</taxon>
    </lineage>
</organism>
<dbReference type="GO" id="GO:0006189">
    <property type="term" value="P:'de novo' IMP biosynthetic process"/>
    <property type="evidence" value="ECO:0007669"/>
    <property type="project" value="UniProtKB-UniRule"/>
</dbReference>
<dbReference type="GO" id="GO:0005737">
    <property type="term" value="C:cytoplasm"/>
    <property type="evidence" value="ECO:0007669"/>
    <property type="project" value="UniProtKB-SubCell"/>
</dbReference>
<evidence type="ECO:0000256" key="2">
    <source>
        <dbReference type="ARBA" id="ARBA00022598"/>
    </source>
</evidence>
<dbReference type="SUPFAM" id="SSF55326">
    <property type="entry name" value="PurM N-terminal domain-like"/>
    <property type="match status" value="2"/>
</dbReference>
<keyword evidence="3 8" id="KW-0479">Metal-binding</keyword>
<feature type="domain" description="PurM-like C-terminal" evidence="10">
    <location>
        <begin position="437"/>
        <end position="590"/>
    </location>
</feature>
<evidence type="ECO:0000256" key="5">
    <source>
        <dbReference type="ARBA" id="ARBA00022755"/>
    </source>
</evidence>
<accession>A0A1J4TUS5</accession>
<comment type="caution">
    <text evidence="8">Lacks conserved residue(s) required for the propagation of feature annotation.</text>
</comment>
<evidence type="ECO:0000256" key="4">
    <source>
        <dbReference type="ARBA" id="ARBA00022741"/>
    </source>
</evidence>
<dbReference type="EC" id="6.3.5.3" evidence="8"/>
<dbReference type="Pfam" id="PF18072">
    <property type="entry name" value="FGAR-AT_linker"/>
    <property type="match status" value="1"/>
</dbReference>
<evidence type="ECO:0000256" key="3">
    <source>
        <dbReference type="ARBA" id="ARBA00022723"/>
    </source>
</evidence>
<evidence type="ECO:0000256" key="7">
    <source>
        <dbReference type="ARBA" id="ARBA00022842"/>
    </source>
</evidence>